<dbReference type="RefSeq" id="WP_078814599.1">
    <property type="nucleotide sequence ID" value="NZ_FUYE01000012.1"/>
</dbReference>
<evidence type="ECO:0000313" key="3">
    <source>
        <dbReference type="EMBL" id="SKB01566.1"/>
    </source>
</evidence>
<dbReference type="PANTHER" id="PTHR35869:SF1">
    <property type="entry name" value="OUTER-MEMBRANE LIPOPROTEIN CARRIER PROTEIN"/>
    <property type="match status" value="1"/>
</dbReference>
<protein>
    <submittedName>
        <fullName evidence="3">Outer membrane lipoprotein-sorting protein</fullName>
    </submittedName>
</protein>
<dbReference type="EMBL" id="FUYE01000012">
    <property type="protein sequence ID" value="SKB01566.1"/>
    <property type="molecule type" value="Genomic_DNA"/>
</dbReference>
<dbReference type="AlphaFoldDB" id="A0A1T4YIE9"/>
<keyword evidence="4" id="KW-1185">Reference proteome</keyword>
<dbReference type="SUPFAM" id="SSF89392">
    <property type="entry name" value="Prokaryotic lipoproteins and lipoprotein localization factors"/>
    <property type="match status" value="1"/>
</dbReference>
<dbReference type="PANTHER" id="PTHR35869">
    <property type="entry name" value="OUTER-MEMBRANE LIPOPROTEIN CARRIER PROTEIN"/>
    <property type="match status" value="1"/>
</dbReference>
<dbReference type="OrthoDB" id="192525at2"/>
<reference evidence="4" key="1">
    <citation type="submission" date="2017-02" db="EMBL/GenBank/DDBJ databases">
        <authorList>
            <person name="Varghese N."/>
            <person name="Submissions S."/>
        </authorList>
    </citation>
    <scope>NUCLEOTIDE SEQUENCE [LARGE SCALE GENOMIC DNA]</scope>
    <source>
        <strain evidence="4">ATCC 700200</strain>
    </source>
</reference>
<dbReference type="Proteomes" id="UP000190774">
    <property type="component" value="Unassembled WGS sequence"/>
</dbReference>
<proteinExistence type="predicted"/>
<organism evidence="3 4">
    <name type="scientific">Prosthecobacter debontii</name>
    <dbReference type="NCBI Taxonomy" id="48467"/>
    <lineage>
        <taxon>Bacteria</taxon>
        <taxon>Pseudomonadati</taxon>
        <taxon>Verrucomicrobiota</taxon>
        <taxon>Verrucomicrobiia</taxon>
        <taxon>Verrucomicrobiales</taxon>
        <taxon>Verrucomicrobiaceae</taxon>
        <taxon>Prosthecobacter</taxon>
    </lineage>
</organism>
<evidence type="ECO:0000256" key="1">
    <source>
        <dbReference type="ARBA" id="ARBA00022729"/>
    </source>
</evidence>
<accession>A0A1T4YIE9</accession>
<sequence length="215" mass="24532">MNSFHPLRLLWVALFLVNAAVVQAQGPAPKPLPPLLKQWAEAQKTMPDMVVNFRQTRSTPALKNPVTTSGKFWRFKDGAFRWELGQPPQTVLVNDLTDFRVREGDGEWQNLDAKDARYRMWSRFLSGNEASPEELQQHFLVDAVEQNADVTAISLRPKAPFIRRHLKQLDLQISPKTFRLLQLRVIQGDGSTLTMAFSEPQDVSLDEKNKLLTRG</sequence>
<dbReference type="InterPro" id="IPR029046">
    <property type="entry name" value="LolA/LolB/LppX"/>
</dbReference>
<evidence type="ECO:0000313" key="4">
    <source>
        <dbReference type="Proteomes" id="UP000190774"/>
    </source>
</evidence>
<feature type="chain" id="PRO_5013092153" evidence="2">
    <location>
        <begin position="25"/>
        <end position="215"/>
    </location>
</feature>
<feature type="signal peptide" evidence="2">
    <location>
        <begin position="1"/>
        <end position="24"/>
    </location>
</feature>
<name>A0A1T4YIE9_9BACT</name>
<dbReference type="STRING" id="48467.SAMN02745166_03405"/>
<dbReference type="CDD" id="cd16325">
    <property type="entry name" value="LolA"/>
    <property type="match status" value="1"/>
</dbReference>
<gene>
    <name evidence="3" type="ORF">SAMN02745166_03405</name>
</gene>
<dbReference type="Pfam" id="PF03548">
    <property type="entry name" value="LolA"/>
    <property type="match status" value="1"/>
</dbReference>
<evidence type="ECO:0000256" key="2">
    <source>
        <dbReference type="SAM" id="SignalP"/>
    </source>
</evidence>
<dbReference type="Gene3D" id="2.50.20.10">
    <property type="entry name" value="Lipoprotein localisation LolA/LolB/LppX"/>
    <property type="match status" value="1"/>
</dbReference>
<keyword evidence="1 2" id="KW-0732">Signal</keyword>
<keyword evidence="3" id="KW-0449">Lipoprotein</keyword>
<dbReference type="InterPro" id="IPR004564">
    <property type="entry name" value="OM_lipoprot_carrier_LolA-like"/>
</dbReference>